<organism evidence="1 2">
    <name type="scientific">Naganishia friedmannii</name>
    <dbReference type="NCBI Taxonomy" id="89922"/>
    <lineage>
        <taxon>Eukaryota</taxon>
        <taxon>Fungi</taxon>
        <taxon>Dikarya</taxon>
        <taxon>Basidiomycota</taxon>
        <taxon>Agaricomycotina</taxon>
        <taxon>Tremellomycetes</taxon>
        <taxon>Filobasidiales</taxon>
        <taxon>Filobasidiaceae</taxon>
        <taxon>Naganishia</taxon>
    </lineage>
</organism>
<dbReference type="Proteomes" id="UP001227268">
    <property type="component" value="Unassembled WGS sequence"/>
</dbReference>
<keyword evidence="2" id="KW-1185">Reference proteome</keyword>
<evidence type="ECO:0000313" key="1">
    <source>
        <dbReference type="EMBL" id="KAJ9104634.1"/>
    </source>
</evidence>
<gene>
    <name evidence="1" type="ORF">QFC21_002132</name>
</gene>
<proteinExistence type="predicted"/>
<dbReference type="EMBL" id="JASBWT010000005">
    <property type="protein sequence ID" value="KAJ9104634.1"/>
    <property type="molecule type" value="Genomic_DNA"/>
</dbReference>
<evidence type="ECO:0000313" key="2">
    <source>
        <dbReference type="Proteomes" id="UP001227268"/>
    </source>
</evidence>
<comment type="caution">
    <text evidence="1">The sequence shown here is derived from an EMBL/GenBank/DDBJ whole genome shotgun (WGS) entry which is preliminary data.</text>
</comment>
<accession>A0ACC2VYT4</accession>
<name>A0ACC2VYT4_9TREE</name>
<sequence length="728" mass="79530">MPILQFTPLSSFPSPSFWQQLTTIKLDTLKLDDSARDIRGWLEEGRSVLDRESGEEVWMSGHLMVDGTKRGKYAGCLIKVLISSVQPNIIPLHGKFRNFNTIEEFRSPDLKKQLFSETVQDLIHTFSANNPSRITTFNPFLLVSFADLKKYVYHYWFAFPALVQKPAWEIVVPDQGGESGSAESGMRDWKGDADHLRQLKLQSQITAEAFLYRPASFGQPADAGSVAPVAEWWSFFEGVPENERTLVFHDPTSSATLPGWTLRNVLYYLAHHLPAPTTASELAPPSTPKVTLLKVIALRSGTGNSKVFNVRLPSSGDESRQAPLSVVEGKEGVLPAAVGWERNSQGKLASRVADLGSTMDPKQLADQAVDLNLKLMRWRIMPSLDLEKIAGTRCLLLGAGTLGCYVARGLLGWGIRNITFVDSAKVSFSNPARQPLFEFEDSLAGGKPKAAAAAASLKRIFPNVNANGIAMSIPMPGHPVSSTTEASTRETVAQLESLIKAHDVVFLLMDSRESRWLPTLLATMENKIVINAALGFDSWLVMRHGAASAGVNGDADGTGEGQKKRLGCYFCNDIVAPTDSLTDRTLDQMCTVTRPGIAPIAAASAVELMVSLIQHPEGIYAPAEGASTAKDAPELERRSPLGLVPHQLRGFLGQWKTMLIEGAAYDRCTGCSVKIVEAYRERGFDMLLRAFNESDYLQSITGLDELYEEGEAALEAIDWDEGSDGGSL</sequence>
<reference evidence="1" key="1">
    <citation type="submission" date="2023-04" db="EMBL/GenBank/DDBJ databases">
        <title>Draft Genome sequencing of Naganishia species isolated from polar environments using Oxford Nanopore Technology.</title>
        <authorList>
            <person name="Leo P."/>
            <person name="Venkateswaran K."/>
        </authorList>
    </citation>
    <scope>NUCLEOTIDE SEQUENCE</scope>
    <source>
        <strain evidence="1">MNA-CCFEE 5423</strain>
    </source>
</reference>
<protein>
    <submittedName>
        <fullName evidence="1">Uncharacterized protein</fullName>
    </submittedName>
</protein>